<reference evidence="1 2" key="1">
    <citation type="journal article" date="2016" name="Nat. Commun.">
        <title>Thousands of microbial genomes shed light on interconnected biogeochemical processes in an aquifer system.</title>
        <authorList>
            <person name="Anantharaman K."/>
            <person name="Brown C.T."/>
            <person name="Hug L.A."/>
            <person name="Sharon I."/>
            <person name="Castelle C.J."/>
            <person name="Probst A.J."/>
            <person name="Thomas B.C."/>
            <person name="Singh A."/>
            <person name="Wilkins M.J."/>
            <person name="Karaoz U."/>
            <person name="Brodie E.L."/>
            <person name="Williams K.H."/>
            <person name="Hubbard S.S."/>
            <person name="Banfield J.F."/>
        </authorList>
    </citation>
    <scope>NUCLEOTIDE SEQUENCE [LARGE SCALE GENOMIC DNA]</scope>
</reference>
<dbReference type="Proteomes" id="UP000177478">
    <property type="component" value="Unassembled WGS sequence"/>
</dbReference>
<comment type="caution">
    <text evidence="1">The sequence shown here is derived from an EMBL/GenBank/DDBJ whole genome shotgun (WGS) entry which is preliminary data.</text>
</comment>
<accession>A0A1F8G1Y1</accession>
<dbReference type="AlphaFoldDB" id="A0A1F8G1Y1"/>
<sequence length="82" mass="9628">MADLTKKDIQQLLDKQTKELTKELKGYTDKKTDIILHSVAKGFKNEHEYNNGRFNQLNESLGNMKEKVIEHDRKWQGRRGVV</sequence>
<gene>
    <name evidence="1" type="ORF">A3F25_02910</name>
</gene>
<proteinExistence type="predicted"/>
<dbReference type="STRING" id="1802689.A3F25_02910"/>
<organism evidence="1 2">
    <name type="scientific">Candidatus Yanofskybacteria bacterium RIFCSPHIGHO2_12_FULL_45_19b</name>
    <dbReference type="NCBI Taxonomy" id="1802689"/>
    <lineage>
        <taxon>Bacteria</taxon>
        <taxon>Candidatus Yanofskyibacteriota</taxon>
    </lineage>
</organism>
<evidence type="ECO:0000313" key="2">
    <source>
        <dbReference type="Proteomes" id="UP000177478"/>
    </source>
</evidence>
<evidence type="ECO:0000313" key="1">
    <source>
        <dbReference type="EMBL" id="OGN19040.1"/>
    </source>
</evidence>
<dbReference type="EMBL" id="MGKD01000024">
    <property type="protein sequence ID" value="OGN19040.1"/>
    <property type="molecule type" value="Genomic_DNA"/>
</dbReference>
<protein>
    <submittedName>
        <fullName evidence="1">Uncharacterized protein</fullName>
    </submittedName>
</protein>
<name>A0A1F8G1Y1_9BACT</name>